<dbReference type="InterPro" id="IPR018117">
    <property type="entry name" value="C5_DNA_meth_AS"/>
</dbReference>
<dbReference type="PROSITE" id="PS00094">
    <property type="entry name" value="C5_MTASE_1"/>
    <property type="match status" value="1"/>
</dbReference>
<keyword evidence="7" id="KW-1185">Reference proteome</keyword>
<keyword evidence="2 6" id="KW-0489">Methyltransferase</keyword>
<protein>
    <recommendedName>
        <fullName evidence="1">DNA (cytosine-5-)-methyltransferase</fullName>
        <ecNumber evidence="1">2.1.1.37</ecNumber>
    </recommendedName>
</protein>
<dbReference type="InterPro" id="IPR031303">
    <property type="entry name" value="C5_meth_CS"/>
</dbReference>
<reference evidence="6" key="1">
    <citation type="submission" date="2024-09" db="EMBL/GenBank/DDBJ databases">
        <authorList>
            <person name="Sun Q."/>
        </authorList>
    </citation>
    <scope>NUCLEOTIDE SEQUENCE [LARGE SCALE GENOMIC DNA]</scope>
    <source>
        <strain evidence="6">JCM 31273</strain>
    </source>
</reference>
<comment type="caution">
    <text evidence="6">The sequence shown here is derived from an EMBL/GenBank/DDBJ whole genome shotgun (WGS) entry which is preliminary data.</text>
</comment>
<name>A0ABD5MKB2_9EURY</name>
<sequence length="403" mass="44214">MGDSDLTYVDLFAGAGGLSVGLENAGFELLHAVEVDEDARATFAHNRASLEPKEISTDIRDIPRDQIVDAVGAETVDLVAGGPPCQGFSEVISPDGSDDRNHLFENFIDWVDVLRPKAALFENVRGMRNTADGEFFEAVEGSFDNLGYEVTHRVVTSSDFGVPQHRRRLIVIASEKGSMTNPFEGFEIDTIGTPGVMDGIGDLPEVGPGEEKTEYVQEPETVLQTDLRGDTDELSSHIAANHQSDMVEMISHISDGGNRDEIPDELQPSSGYHNSYSRLKSDEPAVAITSNMSKPSSARCIHPFQHRGLTPREGARLQTFPDSYRFKGALGAQRKQIGNAVPPYLAEAVGYFLKDSVYELELSDCDRTRMQLLRCGALTIEEYEERADEIGGFTQQATFDMAD</sequence>
<dbReference type="Gene3D" id="3.40.50.150">
    <property type="entry name" value="Vaccinia Virus protein VP39"/>
    <property type="match status" value="1"/>
</dbReference>
<accession>A0ABD5MKB2</accession>
<organism evidence="6 7">
    <name type="scientific">Halobaculum roseum</name>
    <dbReference type="NCBI Taxonomy" id="2175149"/>
    <lineage>
        <taxon>Archaea</taxon>
        <taxon>Methanobacteriati</taxon>
        <taxon>Methanobacteriota</taxon>
        <taxon>Stenosarchaea group</taxon>
        <taxon>Halobacteria</taxon>
        <taxon>Halobacteriales</taxon>
        <taxon>Haloferacaceae</taxon>
        <taxon>Halobaculum</taxon>
    </lineage>
</organism>
<dbReference type="SUPFAM" id="SSF53335">
    <property type="entry name" value="S-adenosyl-L-methionine-dependent methyltransferases"/>
    <property type="match status" value="1"/>
</dbReference>
<keyword evidence="4" id="KW-0949">S-adenosyl-L-methionine</keyword>
<evidence type="ECO:0000313" key="7">
    <source>
        <dbReference type="Proteomes" id="UP001589595"/>
    </source>
</evidence>
<dbReference type="EC" id="2.1.1.37" evidence="1"/>
<dbReference type="AlphaFoldDB" id="A0ABD5MKB2"/>
<dbReference type="PROSITE" id="PS51679">
    <property type="entry name" value="SAM_MT_C5"/>
    <property type="match status" value="1"/>
</dbReference>
<keyword evidence="3 6" id="KW-0808">Transferase</keyword>
<dbReference type="NCBIfam" id="TIGR00675">
    <property type="entry name" value="dcm"/>
    <property type="match status" value="1"/>
</dbReference>
<evidence type="ECO:0000256" key="4">
    <source>
        <dbReference type="ARBA" id="ARBA00022691"/>
    </source>
</evidence>
<evidence type="ECO:0000256" key="3">
    <source>
        <dbReference type="ARBA" id="ARBA00022679"/>
    </source>
</evidence>
<dbReference type="Gene3D" id="3.90.120.10">
    <property type="entry name" value="DNA Methylase, subunit A, domain 2"/>
    <property type="match status" value="1"/>
</dbReference>
<dbReference type="RefSeq" id="WP_222922577.1">
    <property type="nucleotide sequence ID" value="NZ_CP082286.1"/>
</dbReference>
<dbReference type="InterPro" id="IPR001525">
    <property type="entry name" value="C5_MeTfrase"/>
</dbReference>
<dbReference type="GeneID" id="67209884"/>
<dbReference type="EMBL" id="JBHMAJ010000006">
    <property type="protein sequence ID" value="MFB9824278.1"/>
    <property type="molecule type" value="Genomic_DNA"/>
</dbReference>
<dbReference type="InterPro" id="IPR050390">
    <property type="entry name" value="C5-Methyltransferase"/>
</dbReference>
<dbReference type="Pfam" id="PF00145">
    <property type="entry name" value="DNA_methylase"/>
    <property type="match status" value="1"/>
</dbReference>
<dbReference type="GO" id="GO:0003886">
    <property type="term" value="F:DNA (cytosine-5-)-methyltransferase activity"/>
    <property type="evidence" value="ECO:0007669"/>
    <property type="project" value="UniProtKB-EC"/>
</dbReference>
<dbReference type="PROSITE" id="PS00095">
    <property type="entry name" value="C5_MTASE_2"/>
    <property type="match status" value="1"/>
</dbReference>
<dbReference type="PANTHER" id="PTHR10629:SF52">
    <property type="entry name" value="DNA (CYTOSINE-5)-METHYLTRANSFERASE 1"/>
    <property type="match status" value="1"/>
</dbReference>
<evidence type="ECO:0000313" key="6">
    <source>
        <dbReference type="EMBL" id="MFB9824278.1"/>
    </source>
</evidence>
<evidence type="ECO:0000256" key="1">
    <source>
        <dbReference type="ARBA" id="ARBA00011975"/>
    </source>
</evidence>
<evidence type="ECO:0000256" key="2">
    <source>
        <dbReference type="ARBA" id="ARBA00022603"/>
    </source>
</evidence>
<proteinExistence type="inferred from homology"/>
<comment type="similarity">
    <text evidence="5">Belongs to the class I-like SAM-binding methyltransferase superfamily. C5-methyltransferase family.</text>
</comment>
<dbReference type="PANTHER" id="PTHR10629">
    <property type="entry name" value="CYTOSINE-SPECIFIC METHYLTRANSFERASE"/>
    <property type="match status" value="1"/>
</dbReference>
<gene>
    <name evidence="6" type="ORF">ACFFOL_08885</name>
</gene>
<dbReference type="PRINTS" id="PR00105">
    <property type="entry name" value="C5METTRFRASE"/>
</dbReference>
<dbReference type="InterPro" id="IPR029063">
    <property type="entry name" value="SAM-dependent_MTases_sf"/>
</dbReference>
<dbReference type="GO" id="GO:0032259">
    <property type="term" value="P:methylation"/>
    <property type="evidence" value="ECO:0007669"/>
    <property type="project" value="UniProtKB-KW"/>
</dbReference>
<evidence type="ECO:0000256" key="5">
    <source>
        <dbReference type="RuleBase" id="RU000416"/>
    </source>
</evidence>
<dbReference type="Proteomes" id="UP001589595">
    <property type="component" value="Unassembled WGS sequence"/>
</dbReference>